<comment type="caution">
    <text evidence="1">The sequence shown here is derived from an EMBL/GenBank/DDBJ whole genome shotgun (WGS) entry which is preliminary data.</text>
</comment>
<sequence length="197" mass="21099">MTDIEAITRSTQGNQILEGVLELAEEAKTHEIILVHGFVIAGNTDSSDNCEGRRGQRTYGLHEGLEYAQARRILEEWTRDSAEALQEPVVVRCMTINTTEVLEHGKEALCSAPHFLSPLYSTVLNEPLRRQEGIVSTRTQLVATFAAPCASGGNACISGTAASGSAPFRYGVARTGEGCPSSSSARPWAAGVFDKCA</sequence>
<reference evidence="1" key="1">
    <citation type="journal article" date="2021" name="Nat. Commun.">
        <title>Genetic determinants of endophytism in the Arabidopsis root mycobiome.</title>
        <authorList>
            <person name="Mesny F."/>
            <person name="Miyauchi S."/>
            <person name="Thiergart T."/>
            <person name="Pickel B."/>
            <person name="Atanasova L."/>
            <person name="Karlsson M."/>
            <person name="Huettel B."/>
            <person name="Barry K.W."/>
            <person name="Haridas S."/>
            <person name="Chen C."/>
            <person name="Bauer D."/>
            <person name="Andreopoulos W."/>
            <person name="Pangilinan J."/>
            <person name="LaButti K."/>
            <person name="Riley R."/>
            <person name="Lipzen A."/>
            <person name="Clum A."/>
            <person name="Drula E."/>
            <person name="Henrissat B."/>
            <person name="Kohler A."/>
            <person name="Grigoriev I.V."/>
            <person name="Martin F.M."/>
            <person name="Hacquard S."/>
        </authorList>
    </citation>
    <scope>NUCLEOTIDE SEQUENCE</scope>
    <source>
        <strain evidence="1">MPI-CAGE-CH-0230</strain>
    </source>
</reference>
<evidence type="ECO:0000313" key="1">
    <source>
        <dbReference type="EMBL" id="KAH7016326.1"/>
    </source>
</evidence>
<dbReference type="Proteomes" id="UP000756346">
    <property type="component" value="Unassembled WGS sequence"/>
</dbReference>
<dbReference type="GeneID" id="70186953"/>
<keyword evidence="2" id="KW-1185">Reference proteome</keyword>
<evidence type="ECO:0000313" key="2">
    <source>
        <dbReference type="Proteomes" id="UP000756346"/>
    </source>
</evidence>
<dbReference type="RefSeq" id="XP_046005950.1">
    <property type="nucleotide sequence ID" value="XM_046157407.1"/>
</dbReference>
<dbReference type="EMBL" id="JAGTJQ010000012">
    <property type="protein sequence ID" value="KAH7016326.1"/>
    <property type="molecule type" value="Genomic_DNA"/>
</dbReference>
<protein>
    <submittedName>
        <fullName evidence="1">Uncharacterized protein</fullName>
    </submittedName>
</protein>
<accession>A0A9P8XWE7</accession>
<dbReference type="OrthoDB" id="4770317at2759"/>
<organism evidence="1 2">
    <name type="scientific">Microdochium trichocladiopsis</name>
    <dbReference type="NCBI Taxonomy" id="1682393"/>
    <lineage>
        <taxon>Eukaryota</taxon>
        <taxon>Fungi</taxon>
        <taxon>Dikarya</taxon>
        <taxon>Ascomycota</taxon>
        <taxon>Pezizomycotina</taxon>
        <taxon>Sordariomycetes</taxon>
        <taxon>Xylariomycetidae</taxon>
        <taxon>Xylariales</taxon>
        <taxon>Microdochiaceae</taxon>
        <taxon>Microdochium</taxon>
    </lineage>
</organism>
<name>A0A9P8XWE7_9PEZI</name>
<gene>
    <name evidence="1" type="ORF">B0I36DRAFT_355136</name>
</gene>
<dbReference type="AlphaFoldDB" id="A0A9P8XWE7"/>
<proteinExistence type="predicted"/>